<feature type="chain" id="PRO_5038853250" evidence="3">
    <location>
        <begin position="30"/>
        <end position="324"/>
    </location>
</feature>
<dbReference type="InterPro" id="IPR002491">
    <property type="entry name" value="ABC_transptr_periplasmic_BD"/>
</dbReference>
<dbReference type="PANTHER" id="PTHR30535:SF34">
    <property type="entry name" value="MOLYBDATE-BINDING PROTEIN MOLA"/>
    <property type="match status" value="1"/>
</dbReference>
<dbReference type="RefSeq" id="WP_187974247.1">
    <property type="nucleotide sequence ID" value="NZ_CP046884.1"/>
</dbReference>
<dbReference type="SUPFAM" id="SSF53807">
    <property type="entry name" value="Helical backbone' metal receptor"/>
    <property type="match status" value="1"/>
</dbReference>
<accession>A0A7H0SQW3</accession>
<proteinExistence type="inferred from homology"/>
<dbReference type="PROSITE" id="PS51257">
    <property type="entry name" value="PROKAR_LIPOPROTEIN"/>
    <property type="match status" value="1"/>
</dbReference>
<keyword evidence="3" id="KW-0732">Signal</keyword>
<dbReference type="InterPro" id="IPR050902">
    <property type="entry name" value="ABC_Transporter_SBP"/>
</dbReference>
<dbReference type="Proteomes" id="UP000516320">
    <property type="component" value="Chromosome"/>
</dbReference>
<sequence length="324" mass="34429">MKIHSRLAVCSLASLTLLLGACSSSPEQSEDHSATSETTRSASADSASFPRDIQVGDNSVHIESEPQRIVVASTDGASVLADLIEPERIIATPDIGDKTPSQATKITGSAHVDPEQLLSFKPDLVVLTSRHGQEKDASELLKQAGVPTVSFASSAWSKIDSIEDNIRILGQATGAEEKADEIIGQMEQKRNEVTSNLKRDHKPRVMILMARGGTKMLMPANTLLNGLVREAGGSAVIDEVGSQGVTPADPEVIAQLKPDVILISDHKQKAQAEFKELLENPALADVPAIKNKQVKYLPENTTGASSGSRCVEGLKTVAEDIGTL</sequence>
<comment type="similarity">
    <text evidence="1">Belongs to the bacterial solute-binding protein 8 family.</text>
</comment>
<gene>
    <name evidence="5" type="ORF">GP475_10085</name>
</gene>
<feature type="compositionally biased region" description="Low complexity" evidence="2">
    <location>
        <begin position="35"/>
        <end position="48"/>
    </location>
</feature>
<dbReference type="GO" id="GO:0071281">
    <property type="term" value="P:cellular response to iron ion"/>
    <property type="evidence" value="ECO:0007669"/>
    <property type="project" value="TreeGrafter"/>
</dbReference>
<evidence type="ECO:0000313" key="6">
    <source>
        <dbReference type="Proteomes" id="UP000516320"/>
    </source>
</evidence>
<dbReference type="PROSITE" id="PS50983">
    <property type="entry name" value="FE_B12_PBP"/>
    <property type="match status" value="1"/>
</dbReference>
<dbReference type="PANTHER" id="PTHR30535">
    <property type="entry name" value="VITAMIN B12-BINDING PROTEIN"/>
    <property type="match status" value="1"/>
</dbReference>
<reference evidence="5 6" key="1">
    <citation type="submission" date="2019-12" db="EMBL/GenBank/DDBJ databases">
        <title>Corynebacterium sp. nov., isolated from feces of the Anser Albifrons in China.</title>
        <authorList>
            <person name="Liu Q."/>
        </authorList>
    </citation>
    <scope>NUCLEOTIDE SEQUENCE [LARGE SCALE GENOMIC DNA]</scope>
    <source>
        <strain evidence="5 6">4H37-19</strain>
    </source>
</reference>
<protein>
    <submittedName>
        <fullName evidence="5">ABC transporter substrate-binding protein</fullName>
    </submittedName>
</protein>
<evidence type="ECO:0000256" key="3">
    <source>
        <dbReference type="SAM" id="SignalP"/>
    </source>
</evidence>
<dbReference type="AlphaFoldDB" id="A0A7H0SQW3"/>
<evidence type="ECO:0000259" key="4">
    <source>
        <dbReference type="PROSITE" id="PS50983"/>
    </source>
</evidence>
<name>A0A7H0SQW3_9CORY</name>
<evidence type="ECO:0000313" key="5">
    <source>
        <dbReference type="EMBL" id="QNQ90938.1"/>
    </source>
</evidence>
<organism evidence="5 6">
    <name type="scientific">Corynebacterium poyangense</name>
    <dbReference type="NCBI Taxonomy" id="2684405"/>
    <lineage>
        <taxon>Bacteria</taxon>
        <taxon>Bacillati</taxon>
        <taxon>Actinomycetota</taxon>
        <taxon>Actinomycetes</taxon>
        <taxon>Mycobacteriales</taxon>
        <taxon>Corynebacteriaceae</taxon>
        <taxon>Corynebacterium</taxon>
    </lineage>
</organism>
<dbReference type="KEGG" id="cpoy:GP475_10085"/>
<feature type="region of interest" description="Disordered" evidence="2">
    <location>
        <begin position="23"/>
        <end position="52"/>
    </location>
</feature>
<keyword evidence="6" id="KW-1185">Reference proteome</keyword>
<evidence type="ECO:0000256" key="1">
    <source>
        <dbReference type="ARBA" id="ARBA00008814"/>
    </source>
</evidence>
<feature type="domain" description="Fe/B12 periplasmic-binding" evidence="4">
    <location>
        <begin position="68"/>
        <end position="324"/>
    </location>
</feature>
<evidence type="ECO:0000256" key="2">
    <source>
        <dbReference type="SAM" id="MobiDB-lite"/>
    </source>
</evidence>
<dbReference type="Pfam" id="PF01497">
    <property type="entry name" value="Peripla_BP_2"/>
    <property type="match status" value="1"/>
</dbReference>
<dbReference type="Gene3D" id="3.40.50.1980">
    <property type="entry name" value="Nitrogenase molybdenum iron protein domain"/>
    <property type="match status" value="2"/>
</dbReference>
<dbReference type="EMBL" id="CP046884">
    <property type="protein sequence ID" value="QNQ90938.1"/>
    <property type="molecule type" value="Genomic_DNA"/>
</dbReference>
<feature type="signal peptide" evidence="3">
    <location>
        <begin position="1"/>
        <end position="29"/>
    </location>
</feature>